<dbReference type="Gene3D" id="3.40.50.720">
    <property type="entry name" value="NAD(P)-binding Rossmann-like Domain"/>
    <property type="match status" value="1"/>
</dbReference>
<gene>
    <name evidence="3" type="ORF">LSAT_V11C200082560</name>
</gene>
<dbReference type="InterPro" id="IPR051276">
    <property type="entry name" value="Saccharopine_DH-like_oxidrdct"/>
</dbReference>
<dbReference type="Proteomes" id="UP000235145">
    <property type="component" value="Unassembled WGS sequence"/>
</dbReference>
<sequence>MSEGPTGSRTQVAGFKVQSANHYTIEPYILTFSISAHTYTMAEVQMTAYDIVIFGASGFTGKHVVREALKFLSPNSPLKSLALAGRNLSKLSETLKWASKSPPTIPLLVADTSDTSSLRRMASQAKLVLNCVGPFRLHGDPVVDACVEAGCDYLDICGEPEFMERIEAVYHEKAVETGSLVISACAFVSIAAEFGFLFNSRQWVSPAAPNRVQAYLQLKRIVANFATYESAVLGFANADNLIKLRRSGSRRARPSIPGYAPTKGSIIEYQKQLGLWALNLASADATVVRRTLSILAENPTGLHGVNEDPKVADKRIAFWSIVKPAHFGLVKIGSKKLLGLLPWIAIGLSLMRLSGSSLGRWFLLTFPSVFSLGVFTNKGPTKEELESASFKMWFVGHGFSDANLASQRNATPDTEIITRVTGPDVGYLTTSIILVQCALIILERRGDLPKGGVLTPGIVFGPTNLQDRLQENGVSFDMISKTQLF</sequence>
<comment type="similarity">
    <text evidence="1">Belongs to the saccharopine dehydrogenase family.</text>
</comment>
<comment type="caution">
    <text evidence="3">The sequence shown here is derived from an EMBL/GenBank/DDBJ whole genome shotgun (WGS) entry which is preliminary data.</text>
</comment>
<feature type="domain" description="Saccharopine dehydrogenase NADP binding" evidence="2">
    <location>
        <begin position="51"/>
        <end position="179"/>
    </location>
</feature>
<dbReference type="AlphaFoldDB" id="A0A9R1W9G2"/>
<dbReference type="GO" id="GO:0005811">
    <property type="term" value="C:lipid droplet"/>
    <property type="evidence" value="ECO:0000318"/>
    <property type="project" value="GO_Central"/>
</dbReference>
<organism evidence="3 4">
    <name type="scientific">Lactuca sativa</name>
    <name type="common">Garden lettuce</name>
    <dbReference type="NCBI Taxonomy" id="4236"/>
    <lineage>
        <taxon>Eukaryota</taxon>
        <taxon>Viridiplantae</taxon>
        <taxon>Streptophyta</taxon>
        <taxon>Embryophyta</taxon>
        <taxon>Tracheophyta</taxon>
        <taxon>Spermatophyta</taxon>
        <taxon>Magnoliopsida</taxon>
        <taxon>eudicotyledons</taxon>
        <taxon>Gunneridae</taxon>
        <taxon>Pentapetalae</taxon>
        <taxon>asterids</taxon>
        <taxon>campanulids</taxon>
        <taxon>Asterales</taxon>
        <taxon>Asteraceae</taxon>
        <taxon>Cichorioideae</taxon>
        <taxon>Cichorieae</taxon>
        <taxon>Lactucinae</taxon>
        <taxon>Lactuca</taxon>
    </lineage>
</organism>
<evidence type="ECO:0000256" key="1">
    <source>
        <dbReference type="ARBA" id="ARBA00038048"/>
    </source>
</evidence>
<proteinExistence type="inferred from homology"/>
<dbReference type="Pfam" id="PF03435">
    <property type="entry name" value="Sacchrp_dh_NADP"/>
    <property type="match status" value="1"/>
</dbReference>
<keyword evidence="4" id="KW-1185">Reference proteome</keyword>
<reference evidence="3 4" key="1">
    <citation type="journal article" date="2017" name="Nat. Commun.">
        <title>Genome assembly with in vitro proximity ligation data and whole-genome triplication in lettuce.</title>
        <authorList>
            <person name="Reyes-Chin-Wo S."/>
            <person name="Wang Z."/>
            <person name="Yang X."/>
            <person name="Kozik A."/>
            <person name="Arikit S."/>
            <person name="Song C."/>
            <person name="Xia L."/>
            <person name="Froenicke L."/>
            <person name="Lavelle D.O."/>
            <person name="Truco M.J."/>
            <person name="Xia R."/>
            <person name="Zhu S."/>
            <person name="Xu C."/>
            <person name="Xu H."/>
            <person name="Xu X."/>
            <person name="Cox K."/>
            <person name="Korf I."/>
            <person name="Meyers B.C."/>
            <person name="Michelmore R.W."/>
        </authorList>
    </citation>
    <scope>NUCLEOTIDE SEQUENCE [LARGE SCALE GENOMIC DNA]</scope>
    <source>
        <strain evidence="4">cv. Salinas</strain>
        <tissue evidence="3">Seedlings</tissue>
    </source>
</reference>
<name>A0A9R1W9G2_LACSA</name>
<evidence type="ECO:0000259" key="2">
    <source>
        <dbReference type="Pfam" id="PF03435"/>
    </source>
</evidence>
<dbReference type="EMBL" id="NBSK02000002">
    <property type="protein sequence ID" value="KAJ0221026.1"/>
    <property type="molecule type" value="Genomic_DNA"/>
</dbReference>
<accession>A0A9R1W9G2</accession>
<dbReference type="PANTHER" id="PTHR12286:SF11">
    <property type="entry name" value="SACCHAROPINE DEHYDROGENASE, NADP BINDING DOMAIN, NAD(P)-BINDING DOMAIN SUPERFAMILY"/>
    <property type="match status" value="1"/>
</dbReference>
<dbReference type="PANTHER" id="PTHR12286">
    <property type="entry name" value="SACCHAROPINE DEHYDROGENASE-LIKE OXIDOREDUCTASE"/>
    <property type="match status" value="1"/>
</dbReference>
<dbReference type="GO" id="GO:0016020">
    <property type="term" value="C:membrane"/>
    <property type="evidence" value="ECO:0007669"/>
    <property type="project" value="GOC"/>
</dbReference>
<dbReference type="GO" id="GO:0009247">
    <property type="term" value="P:glycolipid biosynthetic process"/>
    <property type="evidence" value="ECO:0000318"/>
    <property type="project" value="GO_Central"/>
</dbReference>
<dbReference type="SUPFAM" id="SSF51735">
    <property type="entry name" value="NAD(P)-binding Rossmann-fold domains"/>
    <property type="match status" value="1"/>
</dbReference>
<dbReference type="InterPro" id="IPR036291">
    <property type="entry name" value="NAD(P)-bd_dom_sf"/>
</dbReference>
<protein>
    <recommendedName>
        <fullName evidence="2">Saccharopine dehydrogenase NADP binding domain-containing protein</fullName>
    </recommendedName>
</protein>
<evidence type="ECO:0000313" key="4">
    <source>
        <dbReference type="Proteomes" id="UP000235145"/>
    </source>
</evidence>
<evidence type="ECO:0000313" key="3">
    <source>
        <dbReference type="EMBL" id="KAJ0221026.1"/>
    </source>
</evidence>
<dbReference type="InterPro" id="IPR005097">
    <property type="entry name" value="Sacchrp_dh_NADP-bd"/>
</dbReference>